<dbReference type="AlphaFoldDB" id="A0A210QIX8"/>
<proteinExistence type="predicted"/>
<evidence type="ECO:0000313" key="4">
    <source>
        <dbReference type="Proteomes" id="UP000242188"/>
    </source>
</evidence>
<comment type="caution">
    <text evidence="3">The sequence shown here is derived from an EMBL/GenBank/DDBJ whole genome shotgun (WGS) entry which is preliminary data.</text>
</comment>
<keyword evidence="4" id="KW-1185">Reference proteome</keyword>
<organism evidence="3 4">
    <name type="scientific">Mizuhopecten yessoensis</name>
    <name type="common">Japanese scallop</name>
    <name type="synonym">Patinopecten yessoensis</name>
    <dbReference type="NCBI Taxonomy" id="6573"/>
    <lineage>
        <taxon>Eukaryota</taxon>
        <taxon>Metazoa</taxon>
        <taxon>Spiralia</taxon>
        <taxon>Lophotrochozoa</taxon>
        <taxon>Mollusca</taxon>
        <taxon>Bivalvia</taxon>
        <taxon>Autobranchia</taxon>
        <taxon>Pteriomorphia</taxon>
        <taxon>Pectinida</taxon>
        <taxon>Pectinoidea</taxon>
        <taxon>Pectinidae</taxon>
        <taxon>Mizuhopecten</taxon>
    </lineage>
</organism>
<dbReference type="Proteomes" id="UP000242188">
    <property type="component" value="Unassembled WGS sequence"/>
</dbReference>
<feature type="transmembrane region" description="Helical" evidence="2">
    <location>
        <begin position="602"/>
        <end position="630"/>
    </location>
</feature>
<keyword evidence="2" id="KW-1133">Transmembrane helix</keyword>
<keyword evidence="2" id="KW-0812">Transmembrane</keyword>
<reference evidence="3 4" key="1">
    <citation type="journal article" date="2017" name="Nat. Ecol. Evol.">
        <title>Scallop genome provides insights into evolution of bilaterian karyotype and development.</title>
        <authorList>
            <person name="Wang S."/>
            <person name="Zhang J."/>
            <person name="Jiao W."/>
            <person name="Li J."/>
            <person name="Xun X."/>
            <person name="Sun Y."/>
            <person name="Guo X."/>
            <person name="Huan P."/>
            <person name="Dong B."/>
            <person name="Zhang L."/>
            <person name="Hu X."/>
            <person name="Sun X."/>
            <person name="Wang J."/>
            <person name="Zhao C."/>
            <person name="Wang Y."/>
            <person name="Wang D."/>
            <person name="Huang X."/>
            <person name="Wang R."/>
            <person name="Lv J."/>
            <person name="Li Y."/>
            <person name="Zhang Z."/>
            <person name="Liu B."/>
            <person name="Lu W."/>
            <person name="Hui Y."/>
            <person name="Liang J."/>
            <person name="Zhou Z."/>
            <person name="Hou R."/>
            <person name="Li X."/>
            <person name="Liu Y."/>
            <person name="Li H."/>
            <person name="Ning X."/>
            <person name="Lin Y."/>
            <person name="Zhao L."/>
            <person name="Xing Q."/>
            <person name="Dou J."/>
            <person name="Li Y."/>
            <person name="Mao J."/>
            <person name="Guo H."/>
            <person name="Dou H."/>
            <person name="Li T."/>
            <person name="Mu C."/>
            <person name="Jiang W."/>
            <person name="Fu Q."/>
            <person name="Fu X."/>
            <person name="Miao Y."/>
            <person name="Liu J."/>
            <person name="Yu Q."/>
            <person name="Li R."/>
            <person name="Liao H."/>
            <person name="Li X."/>
            <person name="Kong Y."/>
            <person name="Jiang Z."/>
            <person name="Chourrout D."/>
            <person name="Li R."/>
            <person name="Bao Z."/>
        </authorList>
    </citation>
    <scope>NUCLEOTIDE SEQUENCE [LARGE SCALE GENOMIC DNA]</scope>
    <source>
        <strain evidence="3 4">PY_sf001</strain>
    </source>
</reference>
<feature type="transmembrane region" description="Helical" evidence="2">
    <location>
        <begin position="429"/>
        <end position="451"/>
    </location>
</feature>
<dbReference type="EMBL" id="NEDP02003396">
    <property type="protein sequence ID" value="OWF48738.1"/>
    <property type="molecule type" value="Genomic_DNA"/>
</dbReference>
<feature type="transmembrane region" description="Helical" evidence="2">
    <location>
        <begin position="385"/>
        <end position="408"/>
    </location>
</feature>
<accession>A0A210QIX8</accession>
<evidence type="ECO:0000313" key="3">
    <source>
        <dbReference type="EMBL" id="OWF48738.1"/>
    </source>
</evidence>
<feature type="transmembrane region" description="Helical" evidence="2">
    <location>
        <begin position="6"/>
        <end position="27"/>
    </location>
</feature>
<feature type="region of interest" description="Disordered" evidence="1">
    <location>
        <begin position="931"/>
        <end position="953"/>
    </location>
</feature>
<evidence type="ECO:0000256" key="1">
    <source>
        <dbReference type="SAM" id="MobiDB-lite"/>
    </source>
</evidence>
<feature type="transmembrane region" description="Helical" evidence="2">
    <location>
        <begin position="799"/>
        <end position="817"/>
    </location>
</feature>
<name>A0A210QIX8_MIZYE</name>
<keyword evidence="2" id="KW-0472">Membrane</keyword>
<feature type="transmembrane region" description="Helical" evidence="2">
    <location>
        <begin position="503"/>
        <end position="531"/>
    </location>
</feature>
<feature type="transmembrane region" description="Helical" evidence="2">
    <location>
        <begin position="766"/>
        <end position="787"/>
    </location>
</feature>
<sequence>MMTRYFWHVVNLFLIFFTTVVVSDGIYTADRQYDAILSGNCNIAFRQADVTLYRKITTGSRNKLVYVHFQFTHVVTLPEEKHGDLFEPLTWIHVSGHQGKALLKLLHQYEALSLQTMSIGVEHINFDVTESRTGCLTNQPMSVLGPFFRDILLDNFDRSLKTDKLPALKNKLEASSEPTRKGKLCYMTIGRDGDNAKFPYICCNKNKDGDAVCRELTVDKWMKLVLLFIRTINVLVFAFCPLLVPESYYNDTKESVLYQNNFLTKRKHIKVLKTSVGKRAISRSNILTERFVDKYMPKLSKAVHTMKLDEPYECDTGTIEFMVNCRDLVNDNDVPVGIFSTIYNGLARCEVRHYHSMLECCNGNLLGELSPVSCSLLWHECLSHLMTVVVVFLMATPWITRVIFYTLYEKDHFEKRKMAAESRDLRAPYIGNFTLYLSPSHVTFIICYFVIIMESLYFGLLKTNVAKSIQSMLRQCFQDMRNTCRIKFGGAFFKLLLKPCYKFGILGLVLFPLFWALVMPLLLVRILFYFVPIFNLTVRLLGSLINYLFPTKSVLIQDAIQLWSNLIGTDSSTSMTGQSESGRRPSKVSCLTKFRRVVMTMVYLLGLYSFLFLLVEFVKFVVAIAIYTLMGIILNPSYAMQYVPLLFMIAVYCHTTFGGVYKKYRVFNKIIHKHLLETLNDASSTGQSELMTANSNTAFEIHQEIGDNSMNTFSVKNSNIMWCSSRIVLFVDKHGTLYIRRNFFFQCCEMDHFAAPGTLLSNLSKAIFRFLLIIVFLMFVGLVVTAFSEEFELSLTNQTFITIAGGLIPFVLTNFLFRNVELPTVEEKDVRFKRCLNEIISKYVERFPVVDIECKPLTYSDSQQNTRKLNETSPNSAGSGDHVIVICDDVMDLSSKTRSCSSSGFGNLKYAEDSDQYQKEDKEQVINEKTVQCREDESTAKHQKKSNSKNIQNGVEEIISDHSASKVELLDTNEVPVGKEARKVQDNPKRANVGGRVNTEFQLQDYDLVIDVRKEKSVKQYFRSLI</sequence>
<evidence type="ECO:0000256" key="2">
    <source>
        <dbReference type="SAM" id="Phobius"/>
    </source>
</evidence>
<feature type="transmembrane region" description="Helical" evidence="2">
    <location>
        <begin position="642"/>
        <end position="661"/>
    </location>
</feature>
<gene>
    <name evidence="3" type="ORF">KP79_PYT05582</name>
</gene>
<feature type="compositionally biased region" description="Basic and acidic residues" evidence="1">
    <location>
        <begin position="931"/>
        <end position="940"/>
    </location>
</feature>
<dbReference type="OrthoDB" id="6112511at2759"/>
<protein>
    <submittedName>
        <fullName evidence="3">Uncharacterized protein</fullName>
    </submittedName>
</protein>